<organism evidence="1">
    <name type="scientific">Agave betaflexivirus 1</name>
    <dbReference type="NCBI Taxonomy" id="2794400"/>
    <lineage>
        <taxon>Viruses</taxon>
        <taxon>Riboviria</taxon>
        <taxon>Orthornavirae</taxon>
        <taxon>Kitrinoviricota</taxon>
        <taxon>Alsuviricetes</taxon>
        <taxon>Tymovirales</taxon>
        <taxon>Betaflexiviridae</taxon>
    </lineage>
</organism>
<proteinExistence type="predicted"/>
<reference evidence="1" key="1">
    <citation type="submission" date="2020-11" db="EMBL/GenBank/DDBJ databases">
        <authorList>
            <person name="Bejerman N."/>
        </authorList>
    </citation>
    <scope>NUCLEOTIDE SEQUENCE</scope>
    <source>
        <strain evidence="1">Tequil</strain>
    </source>
</reference>
<dbReference type="EMBL" id="MW328727">
    <property type="protein sequence ID" value="QQG34582.1"/>
    <property type="molecule type" value="Genomic_RNA"/>
</dbReference>
<dbReference type="GO" id="GO:0019028">
    <property type="term" value="C:viral capsid"/>
    <property type="evidence" value="ECO:0007669"/>
    <property type="project" value="InterPro"/>
</dbReference>
<sequence length="220" mass="24512">MDPQTLKELKAEVLEMTATMYSGSFKSIEGNKDLEELAMQYLLEFIFGMVAIRGASEKVKWENSGLESETFNFEVERKKTTPGAGAASASVTIEKETVGVSFKVNFLTYTQAVRVLLTSSKNKRIKGKTFRQACIPFAEHAKNYLLGHPECKTAIFAKAPKSAGRAPHVAFDFAEGLNYSILKNEEKSVIQWMSARLFKTQGTIETQNAYIESQDSGREL</sequence>
<dbReference type="Pfam" id="PF05892">
    <property type="entry name" value="Tricho_coat"/>
    <property type="match status" value="1"/>
</dbReference>
<protein>
    <submittedName>
        <fullName evidence="1">CP</fullName>
    </submittedName>
</protein>
<name>A0A7T5QZ61_9VIRU</name>
<evidence type="ECO:0000313" key="1">
    <source>
        <dbReference type="EMBL" id="QQG34582.1"/>
    </source>
</evidence>
<dbReference type="InterPro" id="IPR008879">
    <property type="entry name" value="Coat_protein_tricho/vitivirus"/>
</dbReference>
<accession>A0A7T5QZ61</accession>